<organism evidence="2 3">
    <name type="scientific">Talaromyces stipitatus (strain ATCC 10500 / CBS 375.48 / QM 6759 / NRRL 1006)</name>
    <name type="common">Penicillium stipitatum</name>
    <dbReference type="NCBI Taxonomy" id="441959"/>
    <lineage>
        <taxon>Eukaryota</taxon>
        <taxon>Fungi</taxon>
        <taxon>Dikarya</taxon>
        <taxon>Ascomycota</taxon>
        <taxon>Pezizomycotina</taxon>
        <taxon>Eurotiomycetes</taxon>
        <taxon>Eurotiomycetidae</taxon>
        <taxon>Eurotiales</taxon>
        <taxon>Trichocomaceae</taxon>
        <taxon>Talaromyces</taxon>
        <taxon>Talaromyces sect. Talaromyces</taxon>
    </lineage>
</organism>
<reference evidence="3" key="1">
    <citation type="journal article" date="2015" name="Genome Announc.">
        <title>Genome sequence of the AIDS-associated pathogen Penicillium marneffei (ATCC18224) and its near taxonomic relative Talaromyces stipitatus (ATCC10500).</title>
        <authorList>
            <person name="Nierman W.C."/>
            <person name="Fedorova-Abrams N.D."/>
            <person name="Andrianopoulos A."/>
        </authorList>
    </citation>
    <scope>NUCLEOTIDE SEQUENCE [LARGE SCALE GENOMIC DNA]</scope>
    <source>
        <strain evidence="3">ATCC 10500 / CBS 375.48 / QM 6759 / NRRL 1006</strain>
    </source>
</reference>
<feature type="transmembrane region" description="Helical" evidence="1">
    <location>
        <begin position="97"/>
        <end position="117"/>
    </location>
</feature>
<dbReference type="EMBL" id="EQ962652">
    <property type="protein sequence ID" value="EED24539.1"/>
    <property type="molecule type" value="Genomic_DNA"/>
</dbReference>
<dbReference type="AlphaFoldDB" id="B8LXN8"/>
<keyword evidence="1" id="KW-0472">Membrane</keyword>
<sequence>MNDEFLGTADIQEVTQIKHLLVEKQTELLSIEWREGIATLEIEDSDILSDDSLDQIFMDYDKNDSEDSIEMVISEQGTVYSINEESLPLRRVEVKDFSYGLIGLWLLLICFSIAKTLEKTGQSNF</sequence>
<dbReference type="GeneID" id="8104234"/>
<accession>B8LXN8</accession>
<keyword evidence="1" id="KW-1133">Transmembrane helix</keyword>
<evidence type="ECO:0000313" key="2">
    <source>
        <dbReference type="EMBL" id="EED24539.1"/>
    </source>
</evidence>
<evidence type="ECO:0000313" key="3">
    <source>
        <dbReference type="Proteomes" id="UP000001745"/>
    </source>
</evidence>
<keyword evidence="1" id="KW-0812">Transmembrane</keyword>
<dbReference type="HOGENOM" id="CLU_1994128_0_0_1"/>
<keyword evidence="3" id="KW-1185">Reference proteome</keyword>
<dbReference type="InParanoid" id="B8LXN8"/>
<dbReference type="RefSeq" id="XP_002341926.1">
    <property type="nucleotide sequence ID" value="XM_002341885.1"/>
</dbReference>
<evidence type="ECO:0000256" key="1">
    <source>
        <dbReference type="SAM" id="Phobius"/>
    </source>
</evidence>
<protein>
    <submittedName>
        <fullName evidence="2">Uncharacterized protein</fullName>
    </submittedName>
</protein>
<gene>
    <name evidence="2" type="ORF">TSTA_078960</name>
</gene>
<dbReference type="Proteomes" id="UP000001745">
    <property type="component" value="Unassembled WGS sequence"/>
</dbReference>
<name>B8LXN8_TALSN</name>
<dbReference type="VEuPathDB" id="FungiDB:TSTA_078960"/>
<proteinExistence type="predicted"/>